<comment type="caution">
    <text evidence="1">The sequence shown here is derived from an EMBL/GenBank/DDBJ whole genome shotgun (WGS) entry which is preliminary data.</text>
</comment>
<reference evidence="1 2" key="1">
    <citation type="submission" date="2022-05" db="EMBL/GenBank/DDBJ databases">
        <authorList>
            <consortium name="Genoscope - CEA"/>
            <person name="William W."/>
        </authorList>
    </citation>
    <scope>NUCLEOTIDE SEQUENCE [LARGE SCALE GENOMIC DNA]</scope>
</reference>
<dbReference type="Proteomes" id="UP001159427">
    <property type="component" value="Unassembled WGS sequence"/>
</dbReference>
<organism evidence="1 2">
    <name type="scientific">Porites evermanni</name>
    <dbReference type="NCBI Taxonomy" id="104178"/>
    <lineage>
        <taxon>Eukaryota</taxon>
        <taxon>Metazoa</taxon>
        <taxon>Cnidaria</taxon>
        <taxon>Anthozoa</taxon>
        <taxon>Hexacorallia</taxon>
        <taxon>Scleractinia</taxon>
        <taxon>Fungiina</taxon>
        <taxon>Poritidae</taxon>
        <taxon>Porites</taxon>
    </lineage>
</organism>
<name>A0ABN8LJT1_9CNID</name>
<keyword evidence="2" id="KW-1185">Reference proteome</keyword>
<evidence type="ECO:0000313" key="2">
    <source>
        <dbReference type="Proteomes" id="UP001159427"/>
    </source>
</evidence>
<accession>A0ABN8LJT1</accession>
<evidence type="ECO:0000313" key="1">
    <source>
        <dbReference type="EMBL" id="CAH3017276.1"/>
    </source>
</evidence>
<gene>
    <name evidence="1" type="ORF">PEVE_00036701</name>
</gene>
<proteinExistence type="predicted"/>
<sequence>MAARKSYSSCLQTSSVLTSSNRSEMSNLALCTHKEADTHLMIHALDASLRGQRHRCDCSLPFSCQHSPIDEFWITCGSGKNVQQMPAHVVASSLGPSKVSALPMFHTLTGSDTVSFFRNRGKKSAWDVWNVFPELTPVLCTLEASQEIITKESLAVLESLLKVNKARQELFCKKSREFDNIPQTKEALEQHIRRAVLQGAHTWGQTLLCQPALPSPADWGW</sequence>
<protein>
    <submittedName>
        <fullName evidence="1">Uncharacterized protein</fullName>
    </submittedName>
</protein>
<dbReference type="EMBL" id="CALNXI010000059">
    <property type="protein sequence ID" value="CAH3017276.1"/>
    <property type="molecule type" value="Genomic_DNA"/>
</dbReference>